<evidence type="ECO:0000256" key="6">
    <source>
        <dbReference type="ARBA" id="ARBA00023098"/>
    </source>
</evidence>
<dbReference type="AlphaFoldDB" id="A0A4U5NYY6"/>
<dbReference type="GO" id="GO:0005789">
    <property type="term" value="C:endoplasmic reticulum membrane"/>
    <property type="evidence" value="ECO:0007669"/>
    <property type="project" value="UniProtKB-SubCell"/>
</dbReference>
<comment type="subcellular location">
    <subcellularLocation>
        <location evidence="1">Endoplasmic reticulum membrane</location>
        <topology evidence="1">Multi-pass membrane protein</topology>
    </subcellularLocation>
</comment>
<dbReference type="InterPro" id="IPR009617">
    <property type="entry name" value="Seipin"/>
</dbReference>
<keyword evidence="4" id="KW-0256">Endoplasmic reticulum</keyword>
<evidence type="ECO:0000256" key="2">
    <source>
        <dbReference type="ARBA" id="ARBA00022064"/>
    </source>
</evidence>
<protein>
    <recommendedName>
        <fullName evidence="2">Seipin</fullName>
    </recommendedName>
</protein>
<evidence type="ECO:0000256" key="4">
    <source>
        <dbReference type="ARBA" id="ARBA00022824"/>
    </source>
</evidence>
<feature type="region of interest" description="Disordered" evidence="8">
    <location>
        <begin position="205"/>
        <end position="229"/>
    </location>
</feature>
<feature type="transmembrane region" description="Helical" evidence="9">
    <location>
        <begin position="169"/>
        <end position="190"/>
    </location>
</feature>
<dbReference type="CDD" id="cd23995">
    <property type="entry name" value="Seipin_BSCL2_like"/>
    <property type="match status" value="1"/>
</dbReference>
<feature type="compositionally biased region" description="Basic and acidic residues" evidence="8">
    <location>
        <begin position="261"/>
        <end position="274"/>
    </location>
</feature>
<keyword evidence="7 9" id="KW-0472">Membrane</keyword>
<feature type="region of interest" description="Disordered" evidence="8">
    <location>
        <begin position="251"/>
        <end position="278"/>
    </location>
</feature>
<evidence type="ECO:0000256" key="7">
    <source>
        <dbReference type="ARBA" id="ARBA00023136"/>
    </source>
</evidence>
<comment type="caution">
    <text evidence="10">The sequence shown here is derived from an EMBL/GenBank/DDBJ whole genome shotgun (WGS) entry which is preliminary data.</text>
</comment>
<keyword evidence="3 9" id="KW-0812">Transmembrane</keyword>
<dbReference type="Proteomes" id="UP000298663">
    <property type="component" value="Unassembled WGS sequence"/>
</dbReference>
<accession>A0A4U5NYY6</accession>
<gene>
    <name evidence="10" type="ORF">L596_013008</name>
</gene>
<keyword evidence="6" id="KW-0443">Lipid metabolism</keyword>
<keyword evidence="11" id="KW-1185">Reference proteome</keyword>
<dbReference type="PANTHER" id="PTHR21212:SF0">
    <property type="entry name" value="SEIPIN"/>
    <property type="match status" value="1"/>
</dbReference>
<dbReference type="EMBL" id="AZBU02000003">
    <property type="protein sequence ID" value="TKR88826.1"/>
    <property type="molecule type" value="Genomic_DNA"/>
</dbReference>
<sequence>MNFVFKTCEDQLSGVCSYPEARFHFDQADLKFAVDTPYSLGIDLRLNYDPNTNLGPILVQMYVLDHSEQKLASYRKSTILKSPNSGNSWSLYRLIRNTLFLPLYIVGYFDSDPSNLHFTFTKNFVDHASNPAASILIEVQNRFVLPETSDLLITAHFGLLRYFLYQWPIISYFVVFAATFAFLFCCLLIFRAYCYLIGKLSEDAESKKNDDGKDELMVDKENEDEGEKTPVVERKFSNSVSKLNHYNNVPKPRHVFAPRETSPRHDSPLKENDTPRLPIWTDIPGIDAPKQPLRAVEIIGIQPKENGIPNGNALRQRKFNYIN</sequence>
<feature type="compositionally biased region" description="Basic and acidic residues" evidence="8">
    <location>
        <begin position="205"/>
        <end position="220"/>
    </location>
</feature>
<name>A0A4U5NYY6_STECR</name>
<dbReference type="OrthoDB" id="3990054at2759"/>
<reference evidence="10 11" key="2">
    <citation type="journal article" date="2019" name="G3 (Bethesda)">
        <title>Hybrid Assembly of the Genome of the Entomopathogenic Nematode Steinernema carpocapsae Identifies the X-Chromosome.</title>
        <authorList>
            <person name="Serra L."/>
            <person name="Macchietto M."/>
            <person name="Macias-Munoz A."/>
            <person name="McGill C.J."/>
            <person name="Rodriguez I.M."/>
            <person name="Rodriguez B."/>
            <person name="Murad R."/>
            <person name="Mortazavi A."/>
        </authorList>
    </citation>
    <scope>NUCLEOTIDE SEQUENCE [LARGE SCALE GENOMIC DNA]</scope>
    <source>
        <strain evidence="10 11">ALL</strain>
    </source>
</reference>
<keyword evidence="5 9" id="KW-1133">Transmembrane helix</keyword>
<dbReference type="GO" id="GO:0140042">
    <property type="term" value="P:lipid droplet formation"/>
    <property type="evidence" value="ECO:0007669"/>
    <property type="project" value="UniProtKB-ARBA"/>
</dbReference>
<evidence type="ECO:0000256" key="1">
    <source>
        <dbReference type="ARBA" id="ARBA00004477"/>
    </source>
</evidence>
<evidence type="ECO:0000256" key="9">
    <source>
        <dbReference type="SAM" id="Phobius"/>
    </source>
</evidence>
<evidence type="ECO:0000256" key="8">
    <source>
        <dbReference type="SAM" id="MobiDB-lite"/>
    </source>
</evidence>
<dbReference type="Pfam" id="PF06775">
    <property type="entry name" value="Seipin"/>
    <property type="match status" value="1"/>
</dbReference>
<evidence type="ECO:0000256" key="5">
    <source>
        <dbReference type="ARBA" id="ARBA00022989"/>
    </source>
</evidence>
<proteinExistence type="predicted"/>
<dbReference type="GO" id="GO:0006629">
    <property type="term" value="P:lipid metabolic process"/>
    <property type="evidence" value="ECO:0007669"/>
    <property type="project" value="UniProtKB-KW"/>
</dbReference>
<reference evidence="10 11" key="1">
    <citation type="journal article" date="2015" name="Genome Biol.">
        <title>Comparative genomics of Steinernema reveals deeply conserved gene regulatory networks.</title>
        <authorList>
            <person name="Dillman A.R."/>
            <person name="Macchietto M."/>
            <person name="Porter C.F."/>
            <person name="Rogers A."/>
            <person name="Williams B."/>
            <person name="Antoshechkin I."/>
            <person name="Lee M.M."/>
            <person name="Goodwin Z."/>
            <person name="Lu X."/>
            <person name="Lewis E.E."/>
            <person name="Goodrich-Blair H."/>
            <person name="Stock S.P."/>
            <person name="Adams B.J."/>
            <person name="Sternberg P.W."/>
            <person name="Mortazavi A."/>
        </authorList>
    </citation>
    <scope>NUCLEOTIDE SEQUENCE [LARGE SCALE GENOMIC DNA]</scope>
    <source>
        <strain evidence="10 11">ALL</strain>
    </source>
</reference>
<dbReference type="STRING" id="34508.A0A4U5NYY6"/>
<evidence type="ECO:0000313" key="11">
    <source>
        <dbReference type="Proteomes" id="UP000298663"/>
    </source>
</evidence>
<evidence type="ECO:0000256" key="3">
    <source>
        <dbReference type="ARBA" id="ARBA00022692"/>
    </source>
</evidence>
<dbReference type="PANTHER" id="PTHR21212">
    <property type="entry name" value="BERNARDINELLI-SEIP CONGENITAL LIPODYSTROPHY 2 HOMOLOG BSCL2 PROTEIN"/>
    <property type="match status" value="1"/>
</dbReference>
<organism evidence="10 11">
    <name type="scientific">Steinernema carpocapsae</name>
    <name type="common">Entomopathogenic nematode</name>
    <dbReference type="NCBI Taxonomy" id="34508"/>
    <lineage>
        <taxon>Eukaryota</taxon>
        <taxon>Metazoa</taxon>
        <taxon>Ecdysozoa</taxon>
        <taxon>Nematoda</taxon>
        <taxon>Chromadorea</taxon>
        <taxon>Rhabditida</taxon>
        <taxon>Tylenchina</taxon>
        <taxon>Panagrolaimomorpha</taxon>
        <taxon>Strongyloidoidea</taxon>
        <taxon>Steinernematidae</taxon>
        <taxon>Steinernema</taxon>
    </lineage>
</organism>
<evidence type="ECO:0000313" key="10">
    <source>
        <dbReference type="EMBL" id="TKR88826.1"/>
    </source>
</evidence>